<dbReference type="EMBL" id="DMZY01000171">
    <property type="protein sequence ID" value="HAV92673.1"/>
    <property type="molecule type" value="Genomic_DNA"/>
</dbReference>
<organism evidence="2 3">
    <name type="scientific">candidate division WOR-3 bacterium</name>
    <dbReference type="NCBI Taxonomy" id="2052148"/>
    <lineage>
        <taxon>Bacteria</taxon>
        <taxon>Bacteria division WOR-3</taxon>
    </lineage>
</organism>
<dbReference type="GO" id="GO:1901137">
    <property type="term" value="P:carbohydrate derivative biosynthetic process"/>
    <property type="evidence" value="ECO:0007669"/>
    <property type="project" value="UniProtKB-ARBA"/>
</dbReference>
<dbReference type="AlphaFoldDB" id="A0A350HAV7"/>
<name>A0A350HAV7_UNCW3</name>
<dbReference type="Proteomes" id="UP000264062">
    <property type="component" value="Unassembled WGS sequence"/>
</dbReference>
<dbReference type="GO" id="GO:0005975">
    <property type="term" value="P:carbohydrate metabolic process"/>
    <property type="evidence" value="ECO:0007669"/>
    <property type="project" value="InterPro"/>
</dbReference>
<dbReference type="GO" id="GO:0016758">
    <property type="term" value="F:hexosyltransferase activity"/>
    <property type="evidence" value="ECO:0007669"/>
    <property type="project" value="InterPro"/>
</dbReference>
<dbReference type="Gene3D" id="3.40.50.2000">
    <property type="entry name" value="Glycogen Phosphorylase B"/>
    <property type="match status" value="1"/>
</dbReference>
<feature type="non-terminal residue" evidence="2">
    <location>
        <position position="90"/>
    </location>
</feature>
<comment type="caution">
    <text evidence="2">The sequence shown here is derived from an EMBL/GenBank/DDBJ whole genome shotgun (WGS) entry which is preliminary data.</text>
</comment>
<feature type="domain" description="Glycosyltransferase family 28 N-terminal" evidence="1">
    <location>
        <begin position="8"/>
        <end position="89"/>
    </location>
</feature>
<evidence type="ECO:0000259" key="1">
    <source>
        <dbReference type="Pfam" id="PF03033"/>
    </source>
</evidence>
<accession>A0A350HAV7</accession>
<evidence type="ECO:0000313" key="3">
    <source>
        <dbReference type="Proteomes" id="UP000264062"/>
    </source>
</evidence>
<dbReference type="Pfam" id="PF03033">
    <property type="entry name" value="Glyco_transf_28"/>
    <property type="match status" value="1"/>
</dbReference>
<evidence type="ECO:0000313" key="2">
    <source>
        <dbReference type="EMBL" id="HAV92673.1"/>
    </source>
</evidence>
<gene>
    <name evidence="2" type="ORF">DCW38_05785</name>
</gene>
<dbReference type="SUPFAM" id="SSF53756">
    <property type="entry name" value="UDP-Glycosyltransferase/glycogen phosphorylase"/>
    <property type="match status" value="1"/>
</dbReference>
<proteinExistence type="predicted"/>
<dbReference type="InterPro" id="IPR004276">
    <property type="entry name" value="GlycoTrans_28_N"/>
</dbReference>
<reference evidence="2 3" key="1">
    <citation type="journal article" date="2018" name="Nat. Biotechnol.">
        <title>A standardized bacterial taxonomy based on genome phylogeny substantially revises the tree of life.</title>
        <authorList>
            <person name="Parks D.H."/>
            <person name="Chuvochina M."/>
            <person name="Waite D.W."/>
            <person name="Rinke C."/>
            <person name="Skarshewski A."/>
            <person name="Chaumeil P.A."/>
            <person name="Hugenholtz P."/>
        </authorList>
    </citation>
    <scope>NUCLEOTIDE SEQUENCE [LARGE SCALE GENOMIC DNA]</scope>
    <source>
        <strain evidence="2">UBA9956</strain>
    </source>
</reference>
<protein>
    <recommendedName>
        <fullName evidence="1">Glycosyltransferase family 28 N-terminal domain-containing protein</fullName>
    </recommendedName>
</protein>
<sequence>MQNKRNLIISAGGTGGHIIPALTIGLSLQNVNPIFICGRRDIEKTVYENFNVKPILLNLNSFSFVSFIFSLPKNIMTAVKILIDKNPQSV</sequence>